<evidence type="ECO:0000313" key="1">
    <source>
        <dbReference type="EMBL" id="CZR64075.1"/>
    </source>
</evidence>
<dbReference type="AlphaFoldDB" id="A0A1L7XGA7"/>
<evidence type="ECO:0000313" key="2">
    <source>
        <dbReference type="Proteomes" id="UP000184330"/>
    </source>
</evidence>
<dbReference type="EMBL" id="FJOG01000025">
    <property type="protein sequence ID" value="CZR64075.1"/>
    <property type="molecule type" value="Genomic_DNA"/>
</dbReference>
<accession>A0A1L7XGA7</accession>
<gene>
    <name evidence="1" type="ORF">PAC_13972</name>
</gene>
<name>A0A1L7XGA7_9HELO</name>
<keyword evidence="2" id="KW-1185">Reference proteome</keyword>
<dbReference type="Proteomes" id="UP000184330">
    <property type="component" value="Unassembled WGS sequence"/>
</dbReference>
<protein>
    <submittedName>
        <fullName evidence="1">Uncharacterized protein</fullName>
    </submittedName>
</protein>
<dbReference type="SUPFAM" id="SSF53756">
    <property type="entry name" value="UDP-Glycosyltransferase/glycogen phosphorylase"/>
    <property type="match status" value="1"/>
</dbReference>
<dbReference type="OrthoDB" id="5835829at2759"/>
<dbReference type="Gene3D" id="3.40.50.2000">
    <property type="entry name" value="Glycogen Phosphorylase B"/>
    <property type="match status" value="1"/>
</dbReference>
<dbReference type="STRING" id="576137.A0A1L7XGA7"/>
<organism evidence="1 2">
    <name type="scientific">Phialocephala subalpina</name>
    <dbReference type="NCBI Taxonomy" id="576137"/>
    <lineage>
        <taxon>Eukaryota</taxon>
        <taxon>Fungi</taxon>
        <taxon>Dikarya</taxon>
        <taxon>Ascomycota</taxon>
        <taxon>Pezizomycotina</taxon>
        <taxon>Leotiomycetes</taxon>
        <taxon>Helotiales</taxon>
        <taxon>Mollisiaceae</taxon>
        <taxon>Phialocephala</taxon>
        <taxon>Phialocephala fortinii species complex</taxon>
    </lineage>
</organism>
<sequence>MKYSYEVTFLTRSEYESAVTSIGATFIPLGGSADTIETWIKNLLKEAAGGSLTTFDFITRKIFIDSNPGQWEGVKRALKSAVGSGQLPPEKTPEAQAQARNMELLKEEREVMYKEAQARFEEILEKSRILKELYARHPNMFFRNGIVLNADLFVQMCCPGIEYPRSNAPKTLRFAGGLPPGLRDPMETFPTENSARVEWAVSGVNLRTNRPTEEMLQKAVSEALENPKYKRRAEEIRAKMRNYEPFGTLVEASEELAGRE</sequence>
<reference evidence="1 2" key="1">
    <citation type="submission" date="2016-03" db="EMBL/GenBank/DDBJ databases">
        <authorList>
            <person name="Ploux O."/>
        </authorList>
    </citation>
    <scope>NUCLEOTIDE SEQUENCE [LARGE SCALE GENOMIC DNA]</scope>
    <source>
        <strain evidence="1 2">UAMH 11012</strain>
    </source>
</reference>
<proteinExistence type="predicted"/>